<gene>
    <name evidence="1" type="ordered locus">Mhun_2913</name>
</gene>
<keyword evidence="2" id="KW-1185">Reference proteome</keyword>
<protein>
    <submittedName>
        <fullName evidence="1">Uncharacterized protein</fullName>
    </submittedName>
</protein>
<dbReference type="eggNOG" id="arCOG05314">
    <property type="taxonomic scope" value="Archaea"/>
</dbReference>
<dbReference type="STRING" id="323259.Mhun_2913"/>
<reference evidence="2" key="1">
    <citation type="journal article" date="2016" name="Stand. Genomic Sci.">
        <title>Complete genome sequence of Methanospirillum hungatei type strain JF1.</title>
        <authorList>
            <person name="Gunsalus R.P."/>
            <person name="Cook L.E."/>
            <person name="Crable B."/>
            <person name="Rohlin L."/>
            <person name="McDonald E."/>
            <person name="Mouttaki H."/>
            <person name="Sieber J.R."/>
            <person name="Poweleit N."/>
            <person name="Zhou H."/>
            <person name="Lapidus A.L."/>
            <person name="Daligault H.E."/>
            <person name="Land M."/>
            <person name="Gilna P."/>
            <person name="Ivanova N."/>
            <person name="Kyrpides N."/>
            <person name="Culley D.E."/>
            <person name="McInerney M.J."/>
        </authorList>
    </citation>
    <scope>NUCLEOTIDE SEQUENCE [LARGE SCALE GENOMIC DNA]</scope>
    <source>
        <strain evidence="2">ATCC 27890 / DSM 864 / NBRC 100397 / JF-1</strain>
    </source>
</reference>
<dbReference type="EnsemblBacteria" id="ABD42605">
    <property type="protein sequence ID" value="ABD42605"/>
    <property type="gene ID" value="Mhun_2913"/>
</dbReference>
<dbReference type="GeneID" id="3924684"/>
<organism evidence="1 2">
    <name type="scientific">Methanospirillum hungatei JF-1 (strain ATCC 27890 / DSM 864 / NBRC 100397 / JF-1)</name>
    <dbReference type="NCBI Taxonomy" id="323259"/>
    <lineage>
        <taxon>Archaea</taxon>
        <taxon>Methanobacteriati</taxon>
        <taxon>Methanobacteriota</taxon>
        <taxon>Stenosarchaea group</taxon>
        <taxon>Methanomicrobia</taxon>
        <taxon>Methanomicrobiales</taxon>
        <taxon>Methanospirillaceae</taxon>
        <taxon>Methanospirillum</taxon>
    </lineage>
</organism>
<dbReference type="Proteomes" id="UP000001941">
    <property type="component" value="Chromosome"/>
</dbReference>
<proteinExistence type="predicted"/>
<dbReference type="OrthoDB" id="113807at2157"/>
<dbReference type="AlphaFoldDB" id="Q2FTC4"/>
<dbReference type="HOGENOM" id="CLU_2490467_0_0_2"/>
<dbReference type="KEGG" id="mhu:Mhun_2913"/>
<evidence type="ECO:0000313" key="1">
    <source>
        <dbReference type="EMBL" id="ABD42605.1"/>
    </source>
</evidence>
<dbReference type="RefSeq" id="WP_011449858.1">
    <property type="nucleotide sequence ID" value="NC_007796.1"/>
</dbReference>
<evidence type="ECO:0000313" key="2">
    <source>
        <dbReference type="Proteomes" id="UP000001941"/>
    </source>
</evidence>
<name>Q2FTC4_METHJ</name>
<accession>Q2FTC4</accession>
<dbReference type="EMBL" id="CP000254">
    <property type="protein sequence ID" value="ABD42605.1"/>
    <property type="molecule type" value="Genomic_DNA"/>
</dbReference>
<sequence>MRAIRTLPVEKGTVACLPDKREDVEKCRFCVHSVRFGIPGREVPSPARAFCTMNRGTVEVDLKTVTSVVCDDAGSEGFRSIMNIIS</sequence>
<dbReference type="InParanoid" id="Q2FTC4"/>